<dbReference type="Pfam" id="PF01584">
    <property type="entry name" value="CheW"/>
    <property type="match status" value="1"/>
</dbReference>
<dbReference type="Gene3D" id="2.40.50.180">
    <property type="entry name" value="CheA-289, Domain 4"/>
    <property type="match status" value="1"/>
</dbReference>
<proteinExistence type="predicted"/>
<dbReference type="Proteomes" id="UP000181976">
    <property type="component" value="Unassembled WGS sequence"/>
</dbReference>
<keyword evidence="3" id="KW-1185">Reference proteome</keyword>
<dbReference type="eggNOG" id="COG0835">
    <property type="taxonomic scope" value="Bacteria"/>
</dbReference>
<dbReference type="Gene3D" id="2.30.30.40">
    <property type="entry name" value="SH3 Domains"/>
    <property type="match status" value="1"/>
</dbReference>
<dbReference type="InParanoid" id="A0A1I1ZCQ7"/>
<dbReference type="STRING" id="385682.SAMN05444380_10969"/>
<dbReference type="RefSeq" id="WP_010526346.1">
    <property type="nucleotide sequence ID" value="NZ_AFSL01000008.1"/>
</dbReference>
<keyword evidence="2" id="KW-0808">Transferase</keyword>
<reference evidence="2 3" key="1">
    <citation type="submission" date="2016-10" db="EMBL/GenBank/DDBJ databases">
        <authorList>
            <person name="de Groot N.N."/>
        </authorList>
    </citation>
    <scope>NUCLEOTIDE SEQUENCE [LARGE SCALE GENOMIC DNA]</scope>
    <source>
        <strain evidence="2 3">DSM 19012</strain>
    </source>
</reference>
<dbReference type="SMART" id="SM00260">
    <property type="entry name" value="CheW"/>
    <property type="match status" value="1"/>
</dbReference>
<dbReference type="InterPro" id="IPR002545">
    <property type="entry name" value="CheW-lke_dom"/>
</dbReference>
<evidence type="ECO:0000313" key="3">
    <source>
        <dbReference type="Proteomes" id="UP000181976"/>
    </source>
</evidence>
<keyword evidence="2" id="KW-0418">Kinase</keyword>
<dbReference type="PROSITE" id="PS50851">
    <property type="entry name" value="CHEW"/>
    <property type="match status" value="1"/>
</dbReference>
<dbReference type="AlphaFoldDB" id="A0A1I1ZCQ7"/>
<evidence type="ECO:0000313" key="2">
    <source>
        <dbReference type="EMBL" id="SFE29497.1"/>
    </source>
</evidence>
<dbReference type="GO" id="GO:0005829">
    <property type="term" value="C:cytosol"/>
    <property type="evidence" value="ECO:0007669"/>
    <property type="project" value="TreeGrafter"/>
</dbReference>
<dbReference type="PANTHER" id="PTHR22617">
    <property type="entry name" value="CHEMOTAXIS SENSOR HISTIDINE KINASE-RELATED"/>
    <property type="match status" value="1"/>
</dbReference>
<dbReference type="OrthoDB" id="9787997at2"/>
<sequence>MESYLTFRLAKEVFAIHVSRVLEIREYEQPKPVPKQSVFLAGLLEFREEVIPVIDTGIKFNLGSVKLSKNSVFVVLNLESGQGNYRVAILVDSVSDVIEVEEKALKPIQQEYKPGYVDGLFKFENDFILVLDPDKVFTDKEVIEMNKIVSIAKEQWSS</sequence>
<dbReference type="GO" id="GO:0016301">
    <property type="term" value="F:kinase activity"/>
    <property type="evidence" value="ECO:0007669"/>
    <property type="project" value="UniProtKB-KW"/>
</dbReference>
<organism evidence="2 3">
    <name type="scientific">Thermophagus xiamenensis</name>
    <dbReference type="NCBI Taxonomy" id="385682"/>
    <lineage>
        <taxon>Bacteria</taxon>
        <taxon>Pseudomonadati</taxon>
        <taxon>Bacteroidota</taxon>
        <taxon>Bacteroidia</taxon>
        <taxon>Marinilabiliales</taxon>
        <taxon>Marinilabiliaceae</taxon>
        <taxon>Thermophagus</taxon>
    </lineage>
</organism>
<feature type="domain" description="CheW-like" evidence="1">
    <location>
        <begin position="1"/>
        <end position="142"/>
    </location>
</feature>
<dbReference type="GO" id="GO:0007165">
    <property type="term" value="P:signal transduction"/>
    <property type="evidence" value="ECO:0007669"/>
    <property type="project" value="InterPro"/>
</dbReference>
<evidence type="ECO:0000259" key="1">
    <source>
        <dbReference type="PROSITE" id="PS50851"/>
    </source>
</evidence>
<dbReference type="EMBL" id="FONA01000009">
    <property type="protein sequence ID" value="SFE29497.1"/>
    <property type="molecule type" value="Genomic_DNA"/>
</dbReference>
<dbReference type="GO" id="GO:0006935">
    <property type="term" value="P:chemotaxis"/>
    <property type="evidence" value="ECO:0007669"/>
    <property type="project" value="InterPro"/>
</dbReference>
<dbReference type="InterPro" id="IPR036061">
    <property type="entry name" value="CheW-like_dom_sf"/>
</dbReference>
<dbReference type="SUPFAM" id="SSF50341">
    <property type="entry name" value="CheW-like"/>
    <property type="match status" value="1"/>
</dbReference>
<dbReference type="PANTHER" id="PTHR22617:SF23">
    <property type="entry name" value="CHEMOTAXIS PROTEIN CHEW"/>
    <property type="match status" value="1"/>
</dbReference>
<dbReference type="InterPro" id="IPR039315">
    <property type="entry name" value="CheW"/>
</dbReference>
<name>A0A1I1ZCQ7_9BACT</name>
<protein>
    <submittedName>
        <fullName evidence="2">Two-component system, chemotaxis family, sensor kinase CheA/purine-binding chemotaxis protein CheW</fullName>
    </submittedName>
</protein>
<gene>
    <name evidence="2" type="ORF">SAMN05444380_10969</name>
</gene>
<accession>A0A1I1ZCQ7</accession>